<keyword evidence="6 14" id="KW-1133">Transmembrane helix</keyword>
<comment type="activity regulation">
    <text evidence="14">Na(+) is not transported, but it plays an essential structural role and its presence is essential for fluoride channel function.</text>
</comment>
<keyword evidence="10 14" id="KW-0407">Ion channel</keyword>
<evidence type="ECO:0000256" key="2">
    <source>
        <dbReference type="ARBA" id="ARBA00022448"/>
    </source>
</evidence>
<comment type="function">
    <text evidence="13 14">Fluoride-specific ion channel. Important for reducing fluoride concentration in the cell, thus reducing its toxicity.</text>
</comment>
<dbReference type="HAMAP" id="MF_00454">
    <property type="entry name" value="FluC"/>
    <property type="match status" value="1"/>
</dbReference>
<evidence type="ECO:0000256" key="4">
    <source>
        <dbReference type="ARBA" id="ARBA00022692"/>
    </source>
</evidence>
<evidence type="ECO:0000256" key="5">
    <source>
        <dbReference type="ARBA" id="ARBA00022723"/>
    </source>
</evidence>
<gene>
    <name evidence="14 15" type="primary">crcB</name>
    <name evidence="14" type="synonym">fluC</name>
    <name evidence="15" type="ORF">J7T32_008395</name>
</gene>
<feature type="binding site" evidence="14">
    <location>
        <position position="74"/>
    </location>
    <ligand>
        <name>Na(+)</name>
        <dbReference type="ChEBI" id="CHEBI:29101"/>
        <note>structural</note>
    </ligand>
</feature>
<feature type="binding site" evidence="14">
    <location>
        <position position="71"/>
    </location>
    <ligand>
        <name>Na(+)</name>
        <dbReference type="ChEBI" id="CHEBI:29101"/>
        <note>structural</note>
    </ligand>
</feature>
<evidence type="ECO:0000256" key="10">
    <source>
        <dbReference type="ARBA" id="ARBA00023303"/>
    </source>
</evidence>
<feature type="transmembrane region" description="Helical" evidence="14">
    <location>
        <begin position="31"/>
        <end position="55"/>
    </location>
</feature>
<keyword evidence="4 14" id="KW-0812">Transmembrane</keyword>
<evidence type="ECO:0000256" key="3">
    <source>
        <dbReference type="ARBA" id="ARBA00022475"/>
    </source>
</evidence>
<evidence type="ECO:0000313" key="15">
    <source>
        <dbReference type="EMBL" id="MCM5672758.1"/>
    </source>
</evidence>
<evidence type="ECO:0000256" key="12">
    <source>
        <dbReference type="ARBA" id="ARBA00035585"/>
    </source>
</evidence>
<comment type="subcellular location">
    <subcellularLocation>
        <location evidence="1 14">Cell membrane</location>
        <topology evidence="1 14">Multi-pass membrane protein</topology>
    </subcellularLocation>
</comment>
<keyword evidence="8 14" id="KW-0406">Ion transport</keyword>
<comment type="caution">
    <text evidence="15">The sequence shown here is derived from an EMBL/GenBank/DDBJ whole genome shotgun (WGS) entry which is preliminary data.</text>
</comment>
<dbReference type="PANTHER" id="PTHR28259">
    <property type="entry name" value="FLUORIDE EXPORT PROTEIN 1-RELATED"/>
    <property type="match status" value="1"/>
</dbReference>
<evidence type="ECO:0000256" key="13">
    <source>
        <dbReference type="ARBA" id="ARBA00049940"/>
    </source>
</evidence>
<dbReference type="NCBIfam" id="NF010797">
    <property type="entry name" value="PRK14201.1"/>
    <property type="match status" value="1"/>
</dbReference>
<keyword evidence="2 14" id="KW-0813">Transport</keyword>
<keyword evidence="5 14" id="KW-0479">Metal-binding</keyword>
<evidence type="ECO:0000256" key="1">
    <source>
        <dbReference type="ARBA" id="ARBA00004651"/>
    </source>
</evidence>
<sequence>MQYITVFIGGMLGALLRFLFSFMNQSNTFPIGTLIANLSGAFLMGYLSVVMIKLFKDHPKIKKGITTGFLGALTTFSTFQFELVTLLYSHHIILALVYAFISYCFGVILCWIGMTLGGLTS</sequence>
<dbReference type="PANTHER" id="PTHR28259:SF16">
    <property type="entry name" value="FLUORIDE-SPECIFIC ION CHANNEL FLUC 2"/>
    <property type="match status" value="1"/>
</dbReference>
<keyword evidence="3 14" id="KW-1003">Cell membrane</keyword>
<dbReference type="eggNOG" id="COG0239">
    <property type="taxonomic scope" value="Bacteria"/>
</dbReference>
<dbReference type="GO" id="GO:0005886">
    <property type="term" value="C:plasma membrane"/>
    <property type="evidence" value="ECO:0007669"/>
    <property type="project" value="UniProtKB-SubCell"/>
</dbReference>
<protein>
    <recommendedName>
        <fullName evidence="14">Fluoride-specific ion channel FluC</fullName>
    </recommendedName>
</protein>
<organism evidence="15 16">
    <name type="scientific">Staphylococcus hominis</name>
    <dbReference type="NCBI Taxonomy" id="1290"/>
    <lineage>
        <taxon>Bacteria</taxon>
        <taxon>Bacillati</taxon>
        <taxon>Bacillota</taxon>
        <taxon>Bacilli</taxon>
        <taxon>Bacillales</taxon>
        <taxon>Staphylococcaceae</taxon>
        <taxon>Staphylococcus</taxon>
    </lineage>
</organism>
<comment type="catalytic activity">
    <reaction evidence="12">
        <text>fluoride(in) = fluoride(out)</text>
        <dbReference type="Rhea" id="RHEA:76159"/>
        <dbReference type="ChEBI" id="CHEBI:17051"/>
    </reaction>
    <physiologicalReaction direction="left-to-right" evidence="12">
        <dbReference type="Rhea" id="RHEA:76160"/>
    </physiologicalReaction>
</comment>
<accession>A0A1K1Y1S4</accession>
<dbReference type="GO" id="GO:0062054">
    <property type="term" value="F:fluoride channel activity"/>
    <property type="evidence" value="ECO:0007669"/>
    <property type="project" value="UniProtKB-UniRule"/>
</dbReference>
<dbReference type="EMBL" id="JAGHKT020000011">
    <property type="protein sequence ID" value="MCM5672758.1"/>
    <property type="molecule type" value="Genomic_DNA"/>
</dbReference>
<name>A0A1K1Y1S4_STAHO</name>
<keyword evidence="7 14" id="KW-0915">Sodium</keyword>
<keyword evidence="16" id="KW-1185">Reference proteome</keyword>
<evidence type="ECO:0000256" key="9">
    <source>
        <dbReference type="ARBA" id="ARBA00023136"/>
    </source>
</evidence>
<keyword evidence="9 14" id="KW-0472">Membrane</keyword>
<dbReference type="GO" id="GO:0046872">
    <property type="term" value="F:metal ion binding"/>
    <property type="evidence" value="ECO:0007669"/>
    <property type="project" value="UniProtKB-KW"/>
</dbReference>
<dbReference type="Pfam" id="PF02537">
    <property type="entry name" value="CRCB"/>
    <property type="match status" value="1"/>
</dbReference>
<evidence type="ECO:0000313" key="16">
    <source>
        <dbReference type="Proteomes" id="UP000665944"/>
    </source>
</evidence>
<evidence type="ECO:0000256" key="8">
    <source>
        <dbReference type="ARBA" id="ARBA00023065"/>
    </source>
</evidence>
<evidence type="ECO:0000256" key="7">
    <source>
        <dbReference type="ARBA" id="ARBA00023053"/>
    </source>
</evidence>
<evidence type="ECO:0000256" key="14">
    <source>
        <dbReference type="HAMAP-Rule" id="MF_00454"/>
    </source>
</evidence>
<evidence type="ECO:0000256" key="11">
    <source>
        <dbReference type="ARBA" id="ARBA00035120"/>
    </source>
</evidence>
<reference evidence="15 16" key="1">
    <citation type="submission" date="2022-06" db="EMBL/GenBank/DDBJ databases">
        <title>Staphylococcus hominis ShoR14 genome sequence.</title>
        <authorList>
            <person name="Yeo C.C."/>
            <person name="Chew C.H."/>
            <person name="Che Hamzah A.M."/>
            <person name="Al-Trad E.I."/>
        </authorList>
    </citation>
    <scope>NUCLEOTIDE SEQUENCE [LARGE SCALE GENOMIC DNA]</scope>
    <source>
        <strain evidence="15 16">ShoR14</strain>
    </source>
</reference>
<dbReference type="GO" id="GO:0140114">
    <property type="term" value="P:cellular detoxification of fluoride"/>
    <property type="evidence" value="ECO:0007669"/>
    <property type="project" value="UniProtKB-UniRule"/>
</dbReference>
<dbReference type="AlphaFoldDB" id="A0A1K1Y1S4"/>
<proteinExistence type="inferred from homology"/>
<dbReference type="InterPro" id="IPR003691">
    <property type="entry name" value="FluC"/>
</dbReference>
<feature type="transmembrane region" description="Helical" evidence="14">
    <location>
        <begin position="67"/>
        <end position="89"/>
    </location>
</feature>
<feature type="transmembrane region" description="Helical" evidence="14">
    <location>
        <begin position="95"/>
        <end position="119"/>
    </location>
</feature>
<comment type="similarity">
    <text evidence="11 14">Belongs to the fluoride channel Fluc/FEX (TC 1.A.43) family.</text>
</comment>
<dbReference type="RefSeq" id="WP_017176368.1">
    <property type="nucleotide sequence ID" value="NZ_CABMJU010000067.1"/>
</dbReference>
<dbReference type="NCBIfam" id="TIGR00494">
    <property type="entry name" value="crcB"/>
    <property type="match status" value="1"/>
</dbReference>
<dbReference type="Proteomes" id="UP000665944">
    <property type="component" value="Unassembled WGS sequence"/>
</dbReference>
<evidence type="ECO:0000256" key="6">
    <source>
        <dbReference type="ARBA" id="ARBA00022989"/>
    </source>
</evidence>